<reference evidence="3 4" key="1">
    <citation type="submission" date="2023-07" db="EMBL/GenBank/DDBJ databases">
        <title>Sequencing the genomes of 1000 actinobacteria strains.</title>
        <authorList>
            <person name="Klenk H.-P."/>
        </authorList>
    </citation>
    <scope>NUCLEOTIDE SEQUENCE [LARGE SCALE GENOMIC DNA]</scope>
    <source>
        <strain evidence="3 4">DSM 19426</strain>
    </source>
</reference>
<evidence type="ECO:0000313" key="4">
    <source>
        <dbReference type="Proteomes" id="UP001183648"/>
    </source>
</evidence>
<dbReference type="EMBL" id="JAVDYG010000001">
    <property type="protein sequence ID" value="MDR7363053.1"/>
    <property type="molecule type" value="Genomic_DNA"/>
</dbReference>
<gene>
    <name evidence="3" type="ORF">J2S63_002606</name>
</gene>
<dbReference type="GO" id="GO:0003910">
    <property type="term" value="F:DNA ligase (ATP) activity"/>
    <property type="evidence" value="ECO:0007669"/>
    <property type="project" value="UniProtKB-EC"/>
</dbReference>
<evidence type="ECO:0000259" key="2">
    <source>
        <dbReference type="Pfam" id="PF21686"/>
    </source>
</evidence>
<dbReference type="Proteomes" id="UP001183648">
    <property type="component" value="Unassembled WGS sequence"/>
</dbReference>
<dbReference type="PANTHER" id="PTHR42705">
    <property type="entry name" value="BIFUNCTIONAL NON-HOMOLOGOUS END JOINING PROTEIN LIGD"/>
    <property type="match status" value="1"/>
</dbReference>
<keyword evidence="4" id="KW-1185">Reference proteome</keyword>
<dbReference type="RefSeq" id="WP_310302951.1">
    <property type="nucleotide sequence ID" value="NZ_BAAAPS010000010.1"/>
</dbReference>
<accession>A0ABU2BXC2</accession>
<dbReference type="EC" id="6.5.1.1" evidence="3"/>
<protein>
    <submittedName>
        <fullName evidence="3">Bifunctional non-homologous end joining protein LigD</fullName>
        <ecNumber evidence="3">6.5.1.1</ecNumber>
    </submittedName>
</protein>
<evidence type="ECO:0000313" key="3">
    <source>
        <dbReference type="EMBL" id="MDR7363053.1"/>
    </source>
</evidence>
<dbReference type="Pfam" id="PF21686">
    <property type="entry name" value="LigD_Prim-Pol"/>
    <property type="match status" value="1"/>
</dbReference>
<comment type="caution">
    <text evidence="3">The sequence shown here is derived from an EMBL/GenBank/DDBJ whole genome shotgun (WGS) entry which is preliminary data.</text>
</comment>
<dbReference type="Pfam" id="PF13298">
    <property type="entry name" value="LigD_N"/>
    <property type="match status" value="1"/>
</dbReference>
<feature type="domain" description="DNA ligase D 3'-phosphoesterase" evidence="1">
    <location>
        <begin position="36"/>
        <end position="143"/>
    </location>
</feature>
<dbReference type="InterPro" id="IPR014144">
    <property type="entry name" value="LigD_PE_domain"/>
</dbReference>
<feature type="domain" description="DNA ligase D polymerase" evidence="2">
    <location>
        <begin position="257"/>
        <end position="512"/>
    </location>
</feature>
<keyword evidence="3" id="KW-0436">Ligase</keyword>
<sequence length="526" mass="59092">MGDQLDVYRCKRDFTRTPEPSGAVSPPDGRPRFVVQRHRASRLHYDLRFEIDGVLVSWAVPKGPTLDPAARRLAMHVEDHPVEYLHFEGVIPSGEYGGGDVIVWDTGTWEPVRTEDPRAAVEAGELHAEVHGDKLRGRLVLVRREAREGESGEPWMLLHKRDEHAVDGWDPEEHPRSVLTGRTNDEVLADPDLLWRSDLPAAQAAVRTTHEPVDDDAIDVLASLGQQGTWEVFGRRVKVTNLDKELFPGLPGEPPVTKRELLAYAARVAPYALPYLEGRPLNLHRYPDGAERKGFWHKQRPDHAPDWVGSWDNPDADDGETTTYVVADEPAVLVWAANFGALEWHPWTSTTASPHQPSYALVDLDPGERTTWDELLQLARLHRTALEHLGVTSRPKVTGRRGIQVWVPVVEGYTFDDTRAWVERLSRTVGQVVPDLVSWKWEVKARKGLARLDYTQNAVNKTLVAPYSPRPAPGAPVSVPLTWDELDDPDLRPDRWTVRTVPGRLADEGDPFRVLLGAAQRLPDLT</sequence>
<dbReference type="InterPro" id="IPR052171">
    <property type="entry name" value="NHEJ_LigD"/>
</dbReference>
<dbReference type="InterPro" id="IPR014145">
    <property type="entry name" value="LigD_pol_dom"/>
</dbReference>
<dbReference type="Gene3D" id="3.90.920.10">
    <property type="entry name" value="DNA primase, PRIM domain"/>
    <property type="match status" value="1"/>
</dbReference>
<evidence type="ECO:0000259" key="1">
    <source>
        <dbReference type="Pfam" id="PF13298"/>
    </source>
</evidence>
<dbReference type="PANTHER" id="PTHR42705:SF2">
    <property type="entry name" value="BIFUNCTIONAL NON-HOMOLOGOUS END JOINING PROTEIN LIGD"/>
    <property type="match status" value="1"/>
</dbReference>
<proteinExistence type="predicted"/>
<dbReference type="NCBIfam" id="TIGR02777">
    <property type="entry name" value="LigD_PE_dom"/>
    <property type="match status" value="1"/>
</dbReference>
<organism evidence="3 4">
    <name type="scientific">Nocardioides marmoribigeumensis</name>
    <dbReference type="NCBI Taxonomy" id="433649"/>
    <lineage>
        <taxon>Bacteria</taxon>
        <taxon>Bacillati</taxon>
        <taxon>Actinomycetota</taxon>
        <taxon>Actinomycetes</taxon>
        <taxon>Propionibacteriales</taxon>
        <taxon>Nocardioidaceae</taxon>
        <taxon>Nocardioides</taxon>
    </lineage>
</organism>
<name>A0ABU2BXC2_9ACTN</name>